<dbReference type="STRING" id="46177.SAMN05660976_00776"/>
<evidence type="ECO:0000256" key="1">
    <source>
        <dbReference type="SAM" id="SignalP"/>
    </source>
</evidence>
<organism evidence="2 3">
    <name type="scientific">Nonomuraea pusilla</name>
    <dbReference type="NCBI Taxonomy" id="46177"/>
    <lineage>
        <taxon>Bacteria</taxon>
        <taxon>Bacillati</taxon>
        <taxon>Actinomycetota</taxon>
        <taxon>Actinomycetes</taxon>
        <taxon>Streptosporangiales</taxon>
        <taxon>Streptosporangiaceae</taxon>
        <taxon>Nonomuraea</taxon>
    </lineage>
</organism>
<accession>A0A1H7IFZ1</accession>
<evidence type="ECO:0000313" key="3">
    <source>
        <dbReference type="Proteomes" id="UP000198953"/>
    </source>
</evidence>
<dbReference type="Proteomes" id="UP000198953">
    <property type="component" value="Unassembled WGS sequence"/>
</dbReference>
<dbReference type="EMBL" id="FOBF01000002">
    <property type="protein sequence ID" value="SEK60762.1"/>
    <property type="molecule type" value="Genomic_DNA"/>
</dbReference>
<keyword evidence="3" id="KW-1185">Reference proteome</keyword>
<dbReference type="RefSeq" id="WP_082534648.1">
    <property type="nucleotide sequence ID" value="NZ_BBZG01000001.1"/>
</dbReference>
<gene>
    <name evidence="2" type="ORF">SAMN05660976_00776</name>
</gene>
<proteinExistence type="predicted"/>
<sequence length="83" mass="9069">MRTLLYPLGSSLAVLGAALALVTLPHVSARADTDAGERYIDSFFTEAGCRKAGADGVGQRKWSHYICVKAPFDRLGTWDLWVK</sequence>
<feature type="chain" id="PRO_5011542246" evidence="1">
    <location>
        <begin position="32"/>
        <end position="83"/>
    </location>
</feature>
<reference evidence="2 3" key="1">
    <citation type="submission" date="2016-10" db="EMBL/GenBank/DDBJ databases">
        <authorList>
            <person name="de Groot N.N."/>
        </authorList>
    </citation>
    <scope>NUCLEOTIDE SEQUENCE [LARGE SCALE GENOMIC DNA]</scope>
    <source>
        <strain evidence="2 3">DSM 43357</strain>
    </source>
</reference>
<keyword evidence="1" id="KW-0732">Signal</keyword>
<dbReference type="AlphaFoldDB" id="A0A1H7IFZ1"/>
<evidence type="ECO:0000313" key="2">
    <source>
        <dbReference type="EMBL" id="SEK60762.1"/>
    </source>
</evidence>
<feature type="signal peptide" evidence="1">
    <location>
        <begin position="1"/>
        <end position="31"/>
    </location>
</feature>
<protein>
    <submittedName>
        <fullName evidence="2">Uncharacterized protein</fullName>
    </submittedName>
</protein>
<name>A0A1H7IFZ1_9ACTN</name>